<evidence type="ECO:0000256" key="2">
    <source>
        <dbReference type="SAM" id="MobiDB-lite"/>
    </source>
</evidence>
<evidence type="ECO:0000256" key="1">
    <source>
        <dbReference type="RuleBase" id="RU003767"/>
    </source>
</evidence>
<keyword evidence="5" id="KW-1185">Reference proteome</keyword>
<evidence type="ECO:0000313" key="3">
    <source>
        <dbReference type="EMBL" id="BAJ99690.1"/>
    </source>
</evidence>
<dbReference type="Gramene" id="HORVU.MOREX.r3.1HG0088630.1">
    <property type="protein sequence ID" value="HORVU.MOREX.r3.1HG0088630.1"/>
    <property type="gene ID" value="HORVU.MOREX.r3.1HG0088630"/>
</dbReference>
<feature type="compositionally biased region" description="Basic residues" evidence="2">
    <location>
        <begin position="10"/>
        <end position="21"/>
    </location>
</feature>
<dbReference type="GO" id="GO:0003677">
    <property type="term" value="F:DNA binding"/>
    <property type="evidence" value="ECO:0007669"/>
    <property type="project" value="UniProtKB-KW"/>
</dbReference>
<dbReference type="PANTHER" id="PTHR23430">
    <property type="entry name" value="HISTONE H2A"/>
    <property type="match status" value="1"/>
</dbReference>
<dbReference type="SMR" id="F2DX69"/>
<dbReference type="Proteomes" id="UP000011116">
    <property type="component" value="Chromosome 1H"/>
</dbReference>
<dbReference type="EnsemblPlants" id="HORVU.MOREX.r3.1HG0088630.1">
    <property type="protein sequence ID" value="HORVU.MOREX.r3.1HG0088630.1"/>
    <property type="gene ID" value="HORVU.MOREX.r3.1HG0088630"/>
</dbReference>
<protein>
    <recommendedName>
        <fullName evidence="1">Histone H2A</fullName>
    </recommendedName>
</protein>
<dbReference type="KEGG" id="hvg:123419776"/>
<evidence type="ECO:0000313" key="5">
    <source>
        <dbReference type="Proteomes" id="UP000011116"/>
    </source>
</evidence>
<dbReference type="Gramene" id="HORVU.MOREX.r2.1HG0072890.1">
    <property type="protein sequence ID" value="HORVU.MOREX.r2.1HG0072890.1"/>
    <property type="gene ID" value="HORVU.MOREX.r2.1HG0072890"/>
</dbReference>
<dbReference type="SUPFAM" id="SSF47113">
    <property type="entry name" value="Histone-fold"/>
    <property type="match status" value="1"/>
</dbReference>
<dbReference type="OrthoDB" id="9421954at2759"/>
<dbReference type="GeneID" id="123419776"/>
<organism evidence="3">
    <name type="scientific">Hordeum vulgare subsp. vulgare</name>
    <name type="common">Domesticated barley</name>
    <dbReference type="NCBI Taxonomy" id="112509"/>
    <lineage>
        <taxon>Eukaryota</taxon>
        <taxon>Viridiplantae</taxon>
        <taxon>Streptophyta</taxon>
        <taxon>Embryophyta</taxon>
        <taxon>Tracheophyta</taxon>
        <taxon>Spermatophyta</taxon>
        <taxon>Magnoliopsida</taxon>
        <taxon>Liliopsida</taxon>
        <taxon>Poales</taxon>
        <taxon>Poaceae</taxon>
        <taxon>BOP clade</taxon>
        <taxon>Pooideae</taxon>
        <taxon>Triticodae</taxon>
        <taxon>Triticeae</taxon>
        <taxon>Hordeinae</taxon>
        <taxon>Hordeum</taxon>
    </lineage>
</organism>
<dbReference type="InterPro" id="IPR002119">
    <property type="entry name" value="Histone_H2A"/>
</dbReference>
<sequence>MGISGDSGRGKAKPAGKAKRRTWSCKAGLQFSVRRIARHLKAGRYAERIRATTSVYLAAVLEYLAFEFLERATSWRRKIIGPGSRHASSSWRWTKTLRCVNWWGTPSSPAAGCRPISTPCSSTI</sequence>
<dbReference type="SMART" id="SM00414">
    <property type="entry name" value="H2A"/>
    <property type="match status" value="1"/>
</dbReference>
<dbReference type="EMBL" id="AK368487">
    <property type="protein sequence ID" value="BAJ99690.1"/>
    <property type="molecule type" value="mRNA"/>
</dbReference>
<keyword evidence="1" id="KW-0539">Nucleus</keyword>
<reference evidence="4" key="3">
    <citation type="submission" date="2020-10" db="EMBL/GenBank/DDBJ databases">
        <authorList>
            <person name="Scholz U."/>
            <person name="Mascher M."/>
            <person name="Fiebig A."/>
        </authorList>
    </citation>
    <scope>NUCLEOTIDE SEQUENCE [LARGE SCALE GENOMIC DNA]</scope>
    <source>
        <strain evidence="4">cv. Morex</strain>
    </source>
</reference>
<dbReference type="GO" id="GO:0005634">
    <property type="term" value="C:nucleus"/>
    <property type="evidence" value="ECO:0007669"/>
    <property type="project" value="UniProtKB-SubCell"/>
</dbReference>
<dbReference type="InterPro" id="IPR009072">
    <property type="entry name" value="Histone-fold"/>
</dbReference>
<comment type="subcellular location">
    <subcellularLocation>
        <location evidence="1">Nucleus</location>
    </subcellularLocation>
</comment>
<dbReference type="RefSeq" id="XP_044963153.1">
    <property type="nucleotide sequence ID" value="XM_045107218.1"/>
</dbReference>
<dbReference type="GO" id="GO:0030527">
    <property type="term" value="F:structural constituent of chromatin"/>
    <property type="evidence" value="ECO:0007669"/>
    <property type="project" value="InterPro"/>
</dbReference>
<keyword evidence="1" id="KW-0238">DNA-binding</keyword>
<proteinExistence type="evidence at transcript level"/>
<dbReference type="ExpressionAtlas" id="F2DX69">
    <property type="expression patterns" value="baseline and differential"/>
</dbReference>
<reference evidence="3" key="1">
    <citation type="journal article" date="2011" name="Plant Physiol.">
        <title>Comprehensive sequence analysis of 24,783 barley full-length cDNAs derived from 12 clone libraries.</title>
        <authorList>
            <person name="Matsumoto T."/>
            <person name="Tanaka T."/>
            <person name="Sakai H."/>
            <person name="Amano N."/>
            <person name="Kanamori H."/>
            <person name="Kurita K."/>
            <person name="Kikuta A."/>
            <person name="Kamiya K."/>
            <person name="Yamamoto M."/>
            <person name="Ikawa H."/>
            <person name="Fujii N."/>
            <person name="Hori K."/>
            <person name="Itoh T."/>
            <person name="Sato K."/>
        </authorList>
    </citation>
    <scope>NUCLEOTIDE SEQUENCE</scope>
    <source>
        <tissue evidence="3">Shoot and root</tissue>
    </source>
</reference>
<reference evidence="5" key="2">
    <citation type="journal article" date="2012" name="Nature">
        <title>A physical, genetic and functional sequence assembly of the barley genome.</title>
        <authorList>
            <consortium name="The International Barley Genome Sequencing Consortium"/>
            <person name="Mayer K.F."/>
            <person name="Waugh R."/>
            <person name="Brown J.W."/>
            <person name="Schulman A."/>
            <person name="Langridge P."/>
            <person name="Platzer M."/>
            <person name="Fincher G.B."/>
            <person name="Muehlbauer G.J."/>
            <person name="Sato K."/>
            <person name="Close T.J."/>
            <person name="Wise R.P."/>
            <person name="Stein N."/>
        </authorList>
    </citation>
    <scope>NUCLEOTIDE SEQUENCE [LARGE SCALE GENOMIC DNA]</scope>
    <source>
        <strain evidence="5">cv. Morex</strain>
    </source>
</reference>
<reference evidence="4" key="4">
    <citation type="submission" date="2022-01" db="UniProtKB">
        <authorList>
            <consortium name="EnsemblPlants"/>
        </authorList>
    </citation>
    <scope>IDENTIFICATION</scope>
    <source>
        <strain evidence="4">subsp. vulgare</strain>
    </source>
</reference>
<evidence type="ECO:0000313" key="4">
    <source>
        <dbReference type="EnsemblPlants" id="HORVU.MOREX.r3.1HG0088630.1"/>
    </source>
</evidence>
<dbReference type="Gene3D" id="1.10.20.10">
    <property type="entry name" value="Histone, subunit A"/>
    <property type="match status" value="1"/>
</dbReference>
<feature type="region of interest" description="Disordered" evidence="2">
    <location>
        <begin position="1"/>
        <end position="21"/>
    </location>
</feature>
<dbReference type="GO" id="GO:0000786">
    <property type="term" value="C:nucleosome"/>
    <property type="evidence" value="ECO:0007669"/>
    <property type="project" value="UniProtKB-KW"/>
</dbReference>
<accession>F2DX69</accession>
<name>F2DX69_HORVV</name>
<dbReference type="AlphaFoldDB" id="F2DX69"/>
<gene>
    <name evidence="4" type="primary">LOC123419776</name>
</gene>
<keyword evidence="1" id="KW-0544">Nucleosome core</keyword>
<dbReference type="PRINTS" id="PR00620">
    <property type="entry name" value="HISTONEH2A"/>
</dbReference>
<comment type="similarity">
    <text evidence="1">Belongs to the histone H2A family.</text>
</comment>
<dbReference type="GO" id="GO:0046982">
    <property type="term" value="F:protein heterodimerization activity"/>
    <property type="evidence" value="ECO:0007669"/>
    <property type="project" value="InterPro"/>
</dbReference>
<keyword evidence="1" id="KW-0158">Chromosome</keyword>
<comment type="subunit">
    <text evidence="1">The nucleosome is a histone octamer containing two molecules each of H2A, H2B, H3 and H4 assembled in one H3-H4 heterotetramer and two H2A-H2B heterodimers. The octamer wraps approximately 147 bp of DNA.</text>
</comment>